<dbReference type="AlphaFoldDB" id="A0A266QD40"/>
<evidence type="ECO:0000313" key="2">
    <source>
        <dbReference type="EMBL" id="OZY87755.1"/>
    </source>
</evidence>
<protein>
    <submittedName>
        <fullName evidence="2">Uncharacterized protein</fullName>
    </submittedName>
</protein>
<organism evidence="2 3">
    <name type="scientific">Cellvibrio mixtus</name>
    <dbReference type="NCBI Taxonomy" id="39650"/>
    <lineage>
        <taxon>Bacteria</taxon>
        <taxon>Pseudomonadati</taxon>
        <taxon>Pseudomonadota</taxon>
        <taxon>Gammaproteobacteria</taxon>
        <taxon>Cellvibrionales</taxon>
        <taxon>Cellvibrionaceae</taxon>
        <taxon>Cellvibrio</taxon>
    </lineage>
</organism>
<evidence type="ECO:0000313" key="3">
    <source>
        <dbReference type="Proteomes" id="UP000216101"/>
    </source>
</evidence>
<feature type="region of interest" description="Disordered" evidence="1">
    <location>
        <begin position="1"/>
        <end position="32"/>
    </location>
</feature>
<gene>
    <name evidence="2" type="ORF">CBP51_12590</name>
</gene>
<dbReference type="Proteomes" id="UP000216101">
    <property type="component" value="Unassembled WGS sequence"/>
</dbReference>
<dbReference type="EMBL" id="NHNI01000001">
    <property type="protein sequence ID" value="OZY87755.1"/>
    <property type="molecule type" value="Genomic_DNA"/>
</dbReference>
<accession>A0A266QD40</accession>
<sequence length="605" mass="63138">MATSVSSSASSEASSSAPSSTATTSSAATSSAATSSSAPALTGVFLDSAVAGIGYRTSPSGNTGFTSAQGEYAYASGDKVTFYIGDLELPEVDAKGVITPLDLANSDELTNQVALNIAVLLQSLDSDGDPSNGISIDYSAAAPGAVAVIFDQPANSFSSAISSLVTAAQGTLVTAEAAQSHLQSTLENLNTLTAERLIGTWYMSGEGYHAALAFLDNTHYISIEVTENEGTNIEVGSYEWNAATGAVIATVDGEAGNTDLGLKPAQGHYLLTIAGDQLLISEENDTEAPTPMTKLSSEAGLTGGWYIADQGVLALAVFTGSEYLLGQYAPNPEDQNGQSGVEYGTYNYSPNTREFTLETLIDSNGQWGFSHPCAVLDTNGNQWQASNDLSCGPNGADIIQTLTRSGTSLTFVSQADTLANGGEEQPVSFIAVGAPVGLDSIELEVTVTNTVTQAVQGELFTAPGASMQCGASEFDTVGESETFPETWVINPNYGQASYVTDEKYVNEDPYSDTGTFDPVFNKLRITNAGAKVNLCAAGEAQCEGDVIFYGHNSYTWTANINLDPEAEPLAIGEIVETRKLSWNLGPEVSVCTVRYNVTATRIPPP</sequence>
<comment type="caution">
    <text evidence="2">The sequence shown here is derived from an EMBL/GenBank/DDBJ whole genome shotgun (WGS) entry which is preliminary data.</text>
</comment>
<reference evidence="3" key="1">
    <citation type="submission" date="2017-05" db="EMBL/GenBank/DDBJ databases">
        <authorList>
            <person name="Barney B.M."/>
        </authorList>
    </citation>
    <scope>NUCLEOTIDE SEQUENCE [LARGE SCALE GENOMIC DNA]</scope>
    <source>
        <strain evidence="3">PSBB022</strain>
    </source>
</reference>
<proteinExistence type="predicted"/>
<keyword evidence="3" id="KW-1185">Reference proteome</keyword>
<name>A0A266QD40_9GAMM</name>
<evidence type="ECO:0000256" key="1">
    <source>
        <dbReference type="SAM" id="MobiDB-lite"/>
    </source>
</evidence>